<evidence type="ECO:0000313" key="4">
    <source>
        <dbReference type="Proteomes" id="UP000326396"/>
    </source>
</evidence>
<dbReference type="PANTHER" id="PTHR35766">
    <property type="entry name" value="OS08G0543600 PROTEIN"/>
    <property type="match status" value="1"/>
</dbReference>
<gene>
    <name evidence="3" type="ORF">E3N88_16636</name>
</gene>
<feature type="region of interest" description="Disordered" evidence="2">
    <location>
        <begin position="317"/>
        <end position="343"/>
    </location>
</feature>
<dbReference type="Proteomes" id="UP000326396">
    <property type="component" value="Linkage Group LG16"/>
</dbReference>
<comment type="caution">
    <text evidence="3">The sequence shown here is derived from an EMBL/GenBank/DDBJ whole genome shotgun (WGS) entry which is preliminary data.</text>
</comment>
<reference evidence="3 4" key="1">
    <citation type="submission" date="2019-05" db="EMBL/GenBank/DDBJ databases">
        <title>Mikania micrantha, genome provides insights into the molecular mechanism of rapid growth.</title>
        <authorList>
            <person name="Liu B."/>
        </authorList>
    </citation>
    <scope>NUCLEOTIDE SEQUENCE [LARGE SCALE GENOMIC DNA]</scope>
    <source>
        <strain evidence="3">NLD-2019</strain>
        <tissue evidence="3">Leaf</tissue>
    </source>
</reference>
<keyword evidence="4" id="KW-1185">Reference proteome</keyword>
<name>A0A5N6P1K2_9ASTR</name>
<dbReference type="AlphaFoldDB" id="A0A5N6P1K2"/>
<evidence type="ECO:0000256" key="1">
    <source>
        <dbReference type="SAM" id="Coils"/>
    </source>
</evidence>
<protein>
    <submittedName>
        <fullName evidence="3">Uncharacterized protein</fullName>
    </submittedName>
</protein>
<dbReference type="PANTHER" id="PTHR35766:SF1">
    <property type="entry name" value="OS08G0543600 PROTEIN"/>
    <property type="match status" value="1"/>
</dbReference>
<proteinExistence type="predicted"/>
<sequence length="388" mass="43703">MERLHLHTLRHLEKELTEAREKSGNNSSNTYKANEMEVSHFVNGSGNQLEASSRGNIPDGDSRALQNRDSEILSFQEKVMEGQRISHGTYSGGATQLKDEVVDRLTHGGHLVEVSSFMWTEGADLEVGLHGEIHLLIVKVHQVGEHVIADFFSITVDGVSDHELHLDDVVKQREQLQHSEVNLKAQLIATSEVTGIQERCDPQIKDHLTSNLKLQEQLHEREKTIMDLQRTLDDKDKELHAIRLDHEVLSTVTFISTLLLSIREAQAAKLGLHEFRRLMFCSLLQVTLYVNKAITTGLLITHFHCFTSELTGFLEAEKEPDHTKQSPPSSTEPVGKRKTSHWGNRGSSLYAGAIYSFRFKHGELQQQLELNMQSDQAGDVMLASILQL</sequence>
<organism evidence="3 4">
    <name type="scientific">Mikania micrantha</name>
    <name type="common">bitter vine</name>
    <dbReference type="NCBI Taxonomy" id="192012"/>
    <lineage>
        <taxon>Eukaryota</taxon>
        <taxon>Viridiplantae</taxon>
        <taxon>Streptophyta</taxon>
        <taxon>Embryophyta</taxon>
        <taxon>Tracheophyta</taxon>
        <taxon>Spermatophyta</taxon>
        <taxon>Magnoliopsida</taxon>
        <taxon>eudicotyledons</taxon>
        <taxon>Gunneridae</taxon>
        <taxon>Pentapetalae</taxon>
        <taxon>asterids</taxon>
        <taxon>campanulids</taxon>
        <taxon>Asterales</taxon>
        <taxon>Asteraceae</taxon>
        <taxon>Asteroideae</taxon>
        <taxon>Heliantheae alliance</taxon>
        <taxon>Eupatorieae</taxon>
        <taxon>Mikania</taxon>
    </lineage>
</organism>
<dbReference type="EMBL" id="SZYD01000008">
    <property type="protein sequence ID" value="KAD5508933.1"/>
    <property type="molecule type" value="Genomic_DNA"/>
</dbReference>
<feature type="coiled-coil region" evidence="1">
    <location>
        <begin position="211"/>
        <end position="238"/>
    </location>
</feature>
<dbReference type="OrthoDB" id="2020644at2759"/>
<accession>A0A5N6P1K2</accession>
<evidence type="ECO:0000313" key="3">
    <source>
        <dbReference type="EMBL" id="KAD5508933.1"/>
    </source>
</evidence>
<keyword evidence="1" id="KW-0175">Coiled coil</keyword>
<evidence type="ECO:0000256" key="2">
    <source>
        <dbReference type="SAM" id="MobiDB-lite"/>
    </source>
</evidence>